<keyword evidence="2" id="KW-1003">Cell membrane</keyword>
<dbReference type="InterPro" id="IPR008978">
    <property type="entry name" value="HSP20-like_chaperone"/>
</dbReference>
<evidence type="ECO:0000256" key="6">
    <source>
        <dbReference type="ARBA" id="ARBA00022989"/>
    </source>
</evidence>
<keyword evidence="4" id="KW-0677">Repeat</keyword>
<feature type="compositionally biased region" description="Polar residues" evidence="10">
    <location>
        <begin position="165"/>
        <end position="177"/>
    </location>
</feature>
<feature type="compositionally biased region" description="Basic and acidic residues" evidence="10">
    <location>
        <begin position="277"/>
        <end position="294"/>
    </location>
</feature>
<feature type="region of interest" description="Disordered" evidence="10">
    <location>
        <begin position="127"/>
        <end position="315"/>
    </location>
</feature>
<keyword evidence="5" id="KW-0611">Plant defense</keyword>
<feature type="compositionally biased region" description="Basic and acidic residues" evidence="10">
    <location>
        <begin position="303"/>
        <end position="315"/>
    </location>
</feature>
<feature type="compositionally biased region" description="Low complexity" evidence="10">
    <location>
        <begin position="181"/>
        <end position="193"/>
    </location>
</feature>
<evidence type="ECO:0000313" key="14">
    <source>
        <dbReference type="Proteomes" id="UP000290289"/>
    </source>
</evidence>
<keyword evidence="14" id="KW-1185">Reference proteome</keyword>
<dbReference type="PANTHER" id="PTHR43670:SF121">
    <property type="entry name" value="PROTEIN RESTRICTED TEV MOVEMENT 2"/>
    <property type="match status" value="1"/>
</dbReference>
<feature type="compositionally biased region" description="Basic and acidic residues" evidence="10">
    <location>
        <begin position="194"/>
        <end position="213"/>
    </location>
</feature>
<dbReference type="EMBL" id="RDQH01000333">
    <property type="protein sequence ID" value="RXH93042.1"/>
    <property type="molecule type" value="Genomic_DNA"/>
</dbReference>
<feature type="transmembrane region" description="Helical" evidence="11">
    <location>
        <begin position="369"/>
        <end position="391"/>
    </location>
</feature>
<evidence type="ECO:0000256" key="2">
    <source>
        <dbReference type="ARBA" id="ARBA00022475"/>
    </source>
</evidence>
<dbReference type="Gene3D" id="2.60.40.790">
    <property type="match status" value="1"/>
</dbReference>
<evidence type="ECO:0000256" key="7">
    <source>
        <dbReference type="ARBA" id="ARBA00023136"/>
    </source>
</evidence>
<dbReference type="PROSITE" id="PS01031">
    <property type="entry name" value="SHSP"/>
    <property type="match status" value="1"/>
</dbReference>
<dbReference type="SUPFAM" id="SSF49764">
    <property type="entry name" value="HSP20-like chaperones"/>
    <property type="match status" value="1"/>
</dbReference>
<feature type="domain" description="SHSP" evidence="12">
    <location>
        <begin position="21"/>
        <end position="128"/>
    </location>
</feature>
<dbReference type="Pfam" id="PF00011">
    <property type="entry name" value="HSP20"/>
    <property type="match status" value="1"/>
</dbReference>
<keyword evidence="3 11" id="KW-0812">Transmembrane</keyword>
<dbReference type="OrthoDB" id="1431247at2759"/>
<dbReference type="SMR" id="A0A498JH79"/>
<evidence type="ECO:0000256" key="5">
    <source>
        <dbReference type="ARBA" id="ARBA00022821"/>
    </source>
</evidence>
<dbReference type="GO" id="GO:0034605">
    <property type="term" value="P:cellular response to heat"/>
    <property type="evidence" value="ECO:0007669"/>
    <property type="project" value="TreeGrafter"/>
</dbReference>
<evidence type="ECO:0000256" key="1">
    <source>
        <dbReference type="ARBA" id="ARBA00004162"/>
    </source>
</evidence>
<comment type="similarity">
    <text evidence="8 9">Belongs to the small heat shock protein (HSP20) family.</text>
</comment>
<feature type="compositionally biased region" description="Basic and acidic residues" evidence="10">
    <location>
        <begin position="228"/>
        <end position="239"/>
    </location>
</feature>
<dbReference type="PANTHER" id="PTHR43670">
    <property type="entry name" value="HEAT SHOCK PROTEIN 26"/>
    <property type="match status" value="1"/>
</dbReference>
<dbReference type="InterPro" id="IPR002068">
    <property type="entry name" value="A-crystallin/Hsp20_dom"/>
</dbReference>
<proteinExistence type="inferred from homology"/>
<evidence type="ECO:0000259" key="12">
    <source>
        <dbReference type="PROSITE" id="PS01031"/>
    </source>
</evidence>
<reference evidence="13 14" key="1">
    <citation type="submission" date="2018-10" db="EMBL/GenBank/DDBJ databases">
        <title>A high-quality apple genome assembly.</title>
        <authorList>
            <person name="Hu J."/>
        </authorList>
    </citation>
    <scope>NUCLEOTIDE SEQUENCE [LARGE SCALE GENOMIC DNA]</scope>
    <source>
        <strain evidence="14">cv. HFTH1</strain>
        <tissue evidence="13">Young leaf</tissue>
    </source>
</reference>
<comment type="subcellular location">
    <subcellularLocation>
        <location evidence="1">Cell membrane</location>
        <topology evidence="1">Single-pass membrane protein</topology>
    </subcellularLocation>
</comment>
<dbReference type="CDD" id="cd06464">
    <property type="entry name" value="ACD_sHsps-like"/>
    <property type="match status" value="1"/>
</dbReference>
<dbReference type="GO" id="GO:0006952">
    <property type="term" value="P:defense response"/>
    <property type="evidence" value="ECO:0007669"/>
    <property type="project" value="UniProtKB-KW"/>
</dbReference>
<comment type="caution">
    <text evidence="13">The sequence shown here is derived from an EMBL/GenBank/DDBJ whole genome shotgun (WGS) entry which is preliminary data.</text>
</comment>
<feature type="compositionally biased region" description="Polar residues" evidence="10">
    <location>
        <begin position="143"/>
        <end position="156"/>
    </location>
</feature>
<dbReference type="GO" id="GO:0005886">
    <property type="term" value="C:plasma membrane"/>
    <property type="evidence" value="ECO:0007669"/>
    <property type="project" value="UniProtKB-SubCell"/>
</dbReference>
<organism evidence="13 14">
    <name type="scientific">Malus domestica</name>
    <name type="common">Apple</name>
    <name type="synonym">Pyrus malus</name>
    <dbReference type="NCBI Taxonomy" id="3750"/>
    <lineage>
        <taxon>Eukaryota</taxon>
        <taxon>Viridiplantae</taxon>
        <taxon>Streptophyta</taxon>
        <taxon>Embryophyta</taxon>
        <taxon>Tracheophyta</taxon>
        <taxon>Spermatophyta</taxon>
        <taxon>Magnoliopsida</taxon>
        <taxon>eudicotyledons</taxon>
        <taxon>Gunneridae</taxon>
        <taxon>Pentapetalae</taxon>
        <taxon>rosids</taxon>
        <taxon>fabids</taxon>
        <taxon>Rosales</taxon>
        <taxon>Rosaceae</taxon>
        <taxon>Amygdaloideae</taxon>
        <taxon>Maleae</taxon>
        <taxon>Malus</taxon>
    </lineage>
</organism>
<keyword evidence="6 11" id="KW-1133">Transmembrane helix</keyword>
<evidence type="ECO:0000256" key="11">
    <source>
        <dbReference type="SAM" id="Phobius"/>
    </source>
</evidence>
<evidence type="ECO:0000313" key="13">
    <source>
        <dbReference type="EMBL" id="RXH93042.1"/>
    </source>
</evidence>
<protein>
    <recommendedName>
        <fullName evidence="12">SHSP domain-containing protein</fullName>
    </recommendedName>
</protein>
<evidence type="ECO:0000256" key="4">
    <source>
        <dbReference type="ARBA" id="ARBA00022737"/>
    </source>
</evidence>
<dbReference type="Proteomes" id="UP000290289">
    <property type="component" value="Chromosome 7"/>
</dbReference>
<evidence type="ECO:0000256" key="8">
    <source>
        <dbReference type="PROSITE-ProRule" id="PRU00285"/>
    </source>
</evidence>
<evidence type="ECO:0000256" key="10">
    <source>
        <dbReference type="SAM" id="MobiDB-lite"/>
    </source>
</evidence>
<dbReference type="AlphaFoldDB" id="A0A498JH79"/>
<feature type="compositionally biased region" description="Basic and acidic residues" evidence="10">
    <location>
        <begin position="252"/>
        <end position="263"/>
    </location>
</feature>
<keyword evidence="7 11" id="KW-0472">Membrane</keyword>
<accession>A0A498JH79</accession>
<sequence>MSMGHREGEMPMTRPRQSHRPIYEDFQPHFELKEEQQAHIVQVHLPGFVKEQAKITYMHNPGVIRVYGQRPLDNNKWSRFDQTFPVQHNCDATKIHAKFSNGILTITIPKKVIITWTATAEPAAITVKPKPHKVQEDPIPSKPSLTTPAGPPTDTSSDTKGREVISQTAAASAQGEQQRGKTSAQEAAAAAASKAEKATFTARDEKEMDDKNGRPPLAPPKGTAAETKAQEDKEDEKRLMPLTSPETGIGEPKSEEGDQDGKRGKASAKSVYQTGVENKDQKEAKGKADAEPKNAENVVKTNIHKERETGERSKEARALLKILEREENKSRGFSKPKEEGSIAAHVMAAAKERMKNLGNGMNDEKKQMLINMGGAVLVLMALGASASYILWYSGKGKN</sequence>
<evidence type="ECO:0000256" key="3">
    <source>
        <dbReference type="ARBA" id="ARBA00022692"/>
    </source>
</evidence>
<name>A0A498JH79_MALDO</name>
<evidence type="ECO:0000256" key="9">
    <source>
        <dbReference type="RuleBase" id="RU003616"/>
    </source>
</evidence>
<gene>
    <name evidence="13" type="ORF">DVH24_013618</name>
</gene>